<dbReference type="Proteomes" id="UP000199698">
    <property type="component" value="Unassembled WGS sequence"/>
</dbReference>
<protein>
    <submittedName>
        <fullName evidence="2">Integrase core domain-containing protein</fullName>
    </submittedName>
</protein>
<keyword evidence="3" id="KW-1185">Reference proteome</keyword>
<accession>A0A1C3YSK7</accession>
<sequence>MNKIKRKRRTFTDDFKQQMFSLYQHGKSRSEIVADRGKEFDNRLLADCFNTFNIAHSLSKKGCPYDNAVAEATFKTIKTEFVKDQRFNSTAELQCAFSAYAYWYNHKRLHSLLGCLPPVEFKKHLPLNFFV</sequence>
<feature type="domain" description="Integrase catalytic" evidence="1">
    <location>
        <begin position="1"/>
        <end position="125"/>
    </location>
</feature>
<dbReference type="InterPro" id="IPR012337">
    <property type="entry name" value="RNaseH-like_sf"/>
</dbReference>
<dbReference type="OrthoDB" id="9774685at2"/>
<dbReference type="RefSeq" id="WP_091119115.1">
    <property type="nucleotide sequence ID" value="NZ_FMBA01000001.1"/>
</dbReference>
<dbReference type="PANTHER" id="PTHR46889:SF4">
    <property type="entry name" value="TRANSPOSASE INSO FOR INSERTION SEQUENCE ELEMENT IS911B-RELATED"/>
    <property type="match status" value="1"/>
</dbReference>
<evidence type="ECO:0000313" key="2">
    <source>
        <dbReference type="EMBL" id="SCB73071.1"/>
    </source>
</evidence>
<gene>
    <name evidence="2" type="ORF">GA0061080_100174</name>
</gene>
<dbReference type="SUPFAM" id="SSF53098">
    <property type="entry name" value="Ribonuclease H-like"/>
    <property type="match status" value="1"/>
</dbReference>
<dbReference type="Pfam" id="PF13683">
    <property type="entry name" value="rve_3"/>
    <property type="match status" value="1"/>
</dbReference>
<dbReference type="STRING" id="1798183.GA0061080_100174"/>
<evidence type="ECO:0000259" key="1">
    <source>
        <dbReference type="PROSITE" id="PS50994"/>
    </source>
</evidence>
<evidence type="ECO:0000313" key="3">
    <source>
        <dbReference type="Proteomes" id="UP000199698"/>
    </source>
</evidence>
<dbReference type="InterPro" id="IPR036397">
    <property type="entry name" value="RNaseH_sf"/>
</dbReference>
<dbReference type="Gene3D" id="3.30.420.10">
    <property type="entry name" value="Ribonuclease H-like superfamily/Ribonuclease H"/>
    <property type="match status" value="1"/>
</dbReference>
<dbReference type="InterPro" id="IPR001584">
    <property type="entry name" value="Integrase_cat-core"/>
</dbReference>
<organism evidence="2 3">
    <name type="scientific">Gilliamella intestini</name>
    <dbReference type="NCBI Taxonomy" id="1798183"/>
    <lineage>
        <taxon>Bacteria</taxon>
        <taxon>Pseudomonadati</taxon>
        <taxon>Pseudomonadota</taxon>
        <taxon>Gammaproteobacteria</taxon>
        <taxon>Orbales</taxon>
        <taxon>Orbaceae</taxon>
        <taxon>Gilliamella</taxon>
    </lineage>
</organism>
<dbReference type="InterPro" id="IPR050900">
    <property type="entry name" value="Transposase_IS3/IS150/IS904"/>
</dbReference>
<proteinExistence type="predicted"/>
<dbReference type="GO" id="GO:0015074">
    <property type="term" value="P:DNA integration"/>
    <property type="evidence" value="ECO:0007669"/>
    <property type="project" value="InterPro"/>
</dbReference>
<name>A0A1C3YSK7_9GAMM</name>
<dbReference type="PROSITE" id="PS50994">
    <property type="entry name" value="INTEGRASE"/>
    <property type="match status" value="1"/>
</dbReference>
<dbReference type="GO" id="GO:0003676">
    <property type="term" value="F:nucleic acid binding"/>
    <property type="evidence" value="ECO:0007669"/>
    <property type="project" value="InterPro"/>
</dbReference>
<dbReference type="EMBL" id="FMBA01000001">
    <property type="protein sequence ID" value="SCB73071.1"/>
    <property type="molecule type" value="Genomic_DNA"/>
</dbReference>
<dbReference type="PANTHER" id="PTHR46889">
    <property type="entry name" value="TRANSPOSASE INSF FOR INSERTION SEQUENCE IS3B-RELATED"/>
    <property type="match status" value="1"/>
</dbReference>
<dbReference type="AlphaFoldDB" id="A0A1C3YSK7"/>
<reference evidence="3" key="1">
    <citation type="submission" date="2016-08" db="EMBL/GenBank/DDBJ databases">
        <authorList>
            <person name="Varghese N."/>
            <person name="Submissions Spin"/>
        </authorList>
    </citation>
    <scope>NUCLEOTIDE SEQUENCE [LARGE SCALE GENOMIC DNA]</scope>
    <source>
        <strain evidence="3">R-53144</strain>
    </source>
</reference>